<reference evidence="2" key="1">
    <citation type="journal article" date="2014" name="Int. J. Syst. Evol. Microbiol.">
        <title>Complete genome sequence of Corynebacterium casei LMG S-19264T (=DSM 44701T), isolated from a smear-ripened cheese.</title>
        <authorList>
            <consortium name="US DOE Joint Genome Institute (JGI-PGF)"/>
            <person name="Walter F."/>
            <person name="Albersmeier A."/>
            <person name="Kalinowski J."/>
            <person name="Ruckert C."/>
        </authorList>
    </citation>
    <scope>NUCLEOTIDE SEQUENCE</scope>
    <source>
        <strain evidence="2">JCM 4434</strain>
    </source>
</reference>
<feature type="domain" description="N-acetyltransferase" evidence="1">
    <location>
        <begin position="17"/>
        <end position="168"/>
    </location>
</feature>
<dbReference type="PROSITE" id="PS51186">
    <property type="entry name" value="GNAT"/>
    <property type="match status" value="1"/>
</dbReference>
<evidence type="ECO:0000313" key="4">
    <source>
        <dbReference type="Proteomes" id="UP000037395"/>
    </source>
</evidence>
<dbReference type="PANTHER" id="PTHR43072">
    <property type="entry name" value="N-ACETYLTRANSFERASE"/>
    <property type="match status" value="1"/>
</dbReference>
<dbReference type="CDD" id="cd04301">
    <property type="entry name" value="NAT_SF"/>
    <property type="match status" value="1"/>
</dbReference>
<dbReference type="EMBL" id="JPRF03000024">
    <property type="protein sequence ID" value="OEV36678.1"/>
    <property type="molecule type" value="Genomic_DNA"/>
</dbReference>
<comment type="caution">
    <text evidence="3">The sequence shown here is derived from an EMBL/GenBank/DDBJ whole genome shotgun (WGS) entry which is preliminary data.</text>
</comment>
<dbReference type="OrthoDB" id="9799092at2"/>
<sequence length="175" mass="19933">MEYRIERIGREDWQRLRTIRLAQLLDTPMAFGEPYEYARIQGEGNWRARTDWLNEPGRIGLVAVDDTDQWVATMLGTPSVKAETVDLIGVWVDPAHRGRDRGVADALLDAVIAWARDGGARWMLLGVHEANHRAAAFYRRRGFTYTGGETPYVLDEGARILEMRLPLEQARQPVT</sequence>
<keyword evidence="4" id="KW-1185">Reference proteome</keyword>
<name>A0A1E7N7N2_KITAU</name>
<reference evidence="3 4" key="2">
    <citation type="submission" date="2014-07" db="EMBL/GenBank/DDBJ databases">
        <authorList>
            <person name="Zhang J.E."/>
            <person name="Yang H."/>
            <person name="Guo J."/>
            <person name="Deng Z."/>
            <person name="Luo H."/>
            <person name="Luo M."/>
            <person name="Zhao B."/>
        </authorList>
    </citation>
    <scope>NUCLEOTIDE SEQUENCE [LARGE SCALE GENOMIC DNA]</scope>
    <source>
        <strain evidence="3">ATCC 10762</strain>
        <strain evidence="4">ATCC 10762 / DSM 40127 / CCM 3239 / JCM 4008 / LMG 5968 / NBRC 12843 / NCIMB 8234 / A-377</strain>
    </source>
</reference>
<dbReference type="Proteomes" id="UP000610124">
    <property type="component" value="Unassembled WGS sequence"/>
</dbReference>
<dbReference type="RefSeq" id="WP_030278855.1">
    <property type="nucleotide sequence ID" value="NZ_BMUB01000001.1"/>
</dbReference>
<keyword evidence="2" id="KW-0808">Transferase</keyword>
<dbReference type="PANTHER" id="PTHR43072:SF60">
    <property type="entry name" value="L-2,4-DIAMINOBUTYRIC ACID ACETYLTRANSFERASE"/>
    <property type="match status" value="1"/>
</dbReference>
<dbReference type="GeneID" id="97483745"/>
<dbReference type="Pfam" id="PF00583">
    <property type="entry name" value="Acetyltransf_1"/>
    <property type="match status" value="1"/>
</dbReference>
<dbReference type="GO" id="GO:0016747">
    <property type="term" value="F:acyltransferase activity, transferring groups other than amino-acyl groups"/>
    <property type="evidence" value="ECO:0007669"/>
    <property type="project" value="InterPro"/>
</dbReference>
<accession>A0A1E7N7N2</accession>
<reference evidence="4" key="4">
    <citation type="submission" date="2016-08" db="EMBL/GenBank/DDBJ databases">
        <title>Sequencing, assembly and comparative genomics of S. aureofaciens ATCC 10762.</title>
        <authorList>
            <person name="Gradnigo J.S."/>
            <person name="Johnson N."/>
            <person name="Somerville G.A."/>
        </authorList>
    </citation>
    <scope>NUCLEOTIDE SEQUENCE [LARGE SCALE GENOMIC DNA]</scope>
    <source>
        <strain evidence="4">ATCC 10762 / DSM 40127 / CCM 3239 / JCM 4008 / LMG 5968 / NBRC 12843 / NCIMB 8234 / A-377</strain>
    </source>
</reference>
<reference evidence="2" key="5">
    <citation type="submission" date="2020-09" db="EMBL/GenBank/DDBJ databases">
        <authorList>
            <person name="Sun Q."/>
            <person name="Ohkuma M."/>
        </authorList>
    </citation>
    <scope>NUCLEOTIDE SEQUENCE</scope>
    <source>
        <strain evidence="2">JCM 4434</strain>
    </source>
</reference>
<evidence type="ECO:0000259" key="1">
    <source>
        <dbReference type="PROSITE" id="PS51186"/>
    </source>
</evidence>
<evidence type="ECO:0000313" key="2">
    <source>
        <dbReference type="EMBL" id="GGU57898.1"/>
    </source>
</evidence>
<dbReference type="KEGG" id="kau:B6264_23635"/>
<dbReference type="AlphaFoldDB" id="A0A1E7N7N2"/>
<proteinExistence type="predicted"/>
<reference evidence="3" key="3">
    <citation type="submission" date="2016-08" db="EMBL/GenBank/DDBJ databases">
        <title>Sequencing, Assembly and Comparative Genomics of S. aureofaciens ATCC 10762.</title>
        <authorList>
            <person name="Gradnigo J.S."/>
            <person name="Johnson N."/>
            <person name="Somerville G.A."/>
        </authorList>
    </citation>
    <scope>NUCLEOTIDE SEQUENCE [LARGE SCALE GENOMIC DNA]</scope>
    <source>
        <strain evidence="3">ATCC 10762</strain>
    </source>
</reference>
<protein>
    <submittedName>
        <fullName evidence="2">N-acetyltransferase</fullName>
    </submittedName>
</protein>
<dbReference type="SUPFAM" id="SSF55729">
    <property type="entry name" value="Acyl-CoA N-acyltransferases (Nat)"/>
    <property type="match status" value="1"/>
</dbReference>
<dbReference type="InterPro" id="IPR016181">
    <property type="entry name" value="Acyl_CoA_acyltransferase"/>
</dbReference>
<dbReference type="Gene3D" id="3.40.630.30">
    <property type="match status" value="1"/>
</dbReference>
<dbReference type="Proteomes" id="UP000037395">
    <property type="component" value="Unassembled WGS sequence"/>
</dbReference>
<dbReference type="InterPro" id="IPR000182">
    <property type="entry name" value="GNAT_dom"/>
</dbReference>
<accession>A0A8H9HEB6</accession>
<dbReference type="EMBL" id="BMUB01000001">
    <property type="protein sequence ID" value="GGU57898.1"/>
    <property type="molecule type" value="Genomic_DNA"/>
</dbReference>
<evidence type="ECO:0000313" key="3">
    <source>
        <dbReference type="EMBL" id="OEV36678.1"/>
    </source>
</evidence>
<organism evidence="3 4">
    <name type="scientific">Kitasatospora aureofaciens</name>
    <name type="common">Streptomyces aureofaciens</name>
    <dbReference type="NCBI Taxonomy" id="1894"/>
    <lineage>
        <taxon>Bacteria</taxon>
        <taxon>Bacillati</taxon>
        <taxon>Actinomycetota</taxon>
        <taxon>Actinomycetes</taxon>
        <taxon>Kitasatosporales</taxon>
        <taxon>Streptomycetaceae</taxon>
        <taxon>Kitasatospora</taxon>
    </lineage>
</organism>
<gene>
    <name evidence="2" type="ORF">GCM10010502_05650</name>
    <name evidence="3" type="ORF">HS99_0028350</name>
</gene>